<proteinExistence type="predicted"/>
<dbReference type="AlphaFoldDB" id="M7XEH5"/>
<dbReference type="Proteomes" id="UP000010953">
    <property type="component" value="Unassembled WGS sequence"/>
</dbReference>
<dbReference type="STRING" id="1239962.C943_00940"/>
<organism evidence="1 2">
    <name type="scientific">Mariniradius saccharolyticus AK6</name>
    <dbReference type="NCBI Taxonomy" id="1239962"/>
    <lineage>
        <taxon>Bacteria</taxon>
        <taxon>Pseudomonadati</taxon>
        <taxon>Bacteroidota</taxon>
        <taxon>Cytophagia</taxon>
        <taxon>Cytophagales</taxon>
        <taxon>Cyclobacteriaceae</taxon>
        <taxon>Mariniradius</taxon>
    </lineage>
</organism>
<keyword evidence="2" id="KW-1185">Reference proteome</keyword>
<dbReference type="EMBL" id="AMZY02000011">
    <property type="protein sequence ID" value="EMS32933.1"/>
    <property type="molecule type" value="Genomic_DNA"/>
</dbReference>
<dbReference type="InParanoid" id="M7XEH5"/>
<sequence>MQASDNGKEKPLSNRGLFYSSQLFGSKDLHPYHHHGI</sequence>
<gene>
    <name evidence="1" type="ORF">C943_00940</name>
</gene>
<evidence type="ECO:0000313" key="2">
    <source>
        <dbReference type="Proteomes" id="UP000010953"/>
    </source>
</evidence>
<evidence type="ECO:0000313" key="1">
    <source>
        <dbReference type="EMBL" id="EMS32933.1"/>
    </source>
</evidence>
<reference evidence="1" key="1">
    <citation type="submission" date="2013-01" db="EMBL/GenBank/DDBJ databases">
        <title>Genome assembly of Mariniradius saccharolyticus AK6.</title>
        <authorList>
            <person name="Vaidya B."/>
            <person name="Khatri I."/>
            <person name="Tanuku N.R.S."/>
            <person name="Subramanian S."/>
            <person name="Pinnaka A."/>
        </authorList>
    </citation>
    <scope>NUCLEOTIDE SEQUENCE [LARGE SCALE GENOMIC DNA]</scope>
    <source>
        <strain evidence="1">AK6</strain>
    </source>
</reference>
<accession>M7XEH5</accession>
<protein>
    <submittedName>
        <fullName evidence="1">Uncharacterized protein</fullName>
    </submittedName>
</protein>
<name>M7XEH5_9BACT</name>
<comment type="caution">
    <text evidence="1">The sequence shown here is derived from an EMBL/GenBank/DDBJ whole genome shotgun (WGS) entry which is preliminary data.</text>
</comment>